<dbReference type="RefSeq" id="XP_058308570.1">
    <property type="nucleotide sequence ID" value="XM_058452032.1"/>
</dbReference>
<dbReference type="AlphaFoldDB" id="A0A9W9MMJ1"/>
<name>A0A9W9MMJ1_9EURO</name>
<feature type="compositionally biased region" description="Basic and acidic residues" evidence="1">
    <location>
        <begin position="100"/>
        <end position="110"/>
    </location>
</feature>
<feature type="region of interest" description="Disordered" evidence="1">
    <location>
        <begin position="1"/>
        <end position="34"/>
    </location>
</feature>
<evidence type="ECO:0000313" key="2">
    <source>
        <dbReference type="EMBL" id="KAJ5204091.1"/>
    </source>
</evidence>
<gene>
    <name evidence="2" type="ORF">N7498_004970</name>
</gene>
<feature type="compositionally biased region" description="Polar residues" evidence="1">
    <location>
        <begin position="1"/>
        <end position="10"/>
    </location>
</feature>
<protein>
    <submittedName>
        <fullName evidence="2">Uncharacterized protein</fullName>
    </submittedName>
</protein>
<dbReference type="OrthoDB" id="5335351at2759"/>
<feature type="compositionally biased region" description="Low complexity" evidence="1">
    <location>
        <begin position="24"/>
        <end position="34"/>
    </location>
</feature>
<dbReference type="EMBL" id="JAPQKR010000012">
    <property type="protein sequence ID" value="KAJ5204091.1"/>
    <property type="molecule type" value="Genomic_DNA"/>
</dbReference>
<evidence type="ECO:0000313" key="3">
    <source>
        <dbReference type="Proteomes" id="UP001150904"/>
    </source>
</evidence>
<dbReference type="GeneID" id="83179333"/>
<evidence type="ECO:0000256" key="1">
    <source>
        <dbReference type="SAM" id="MobiDB-lite"/>
    </source>
</evidence>
<feature type="region of interest" description="Disordered" evidence="1">
    <location>
        <begin position="100"/>
        <end position="121"/>
    </location>
</feature>
<proteinExistence type="predicted"/>
<accession>A0A9W9MMJ1</accession>
<organism evidence="2 3">
    <name type="scientific">Penicillium cinerascens</name>
    <dbReference type="NCBI Taxonomy" id="70096"/>
    <lineage>
        <taxon>Eukaryota</taxon>
        <taxon>Fungi</taxon>
        <taxon>Dikarya</taxon>
        <taxon>Ascomycota</taxon>
        <taxon>Pezizomycotina</taxon>
        <taxon>Eurotiomycetes</taxon>
        <taxon>Eurotiomycetidae</taxon>
        <taxon>Eurotiales</taxon>
        <taxon>Aspergillaceae</taxon>
        <taxon>Penicillium</taxon>
    </lineage>
</organism>
<comment type="caution">
    <text evidence="2">The sequence shown here is derived from an EMBL/GenBank/DDBJ whole genome shotgun (WGS) entry which is preliminary data.</text>
</comment>
<dbReference type="Proteomes" id="UP001150904">
    <property type="component" value="Unassembled WGS sequence"/>
</dbReference>
<reference evidence="2" key="1">
    <citation type="submission" date="2022-12" db="EMBL/GenBank/DDBJ databases">
        <authorList>
            <person name="Petersen C."/>
        </authorList>
    </citation>
    <scope>NUCLEOTIDE SEQUENCE</scope>
    <source>
        <strain evidence="2">IBT 15544</strain>
    </source>
</reference>
<sequence length="151" mass="16868">MESTDNQNHAALQPLAPDAVQETSPEPVKSPVKSPVNAEFPLVALLTQGLEECDWEQLQKKYADAMDEHSRVEEDLRIETAKLLEIFTAWSQTTVLQDEQRALKRHEPPRGRSLKSNASNAVQVQDTDAAYTEVVKAFQSALALLNEQLKT</sequence>
<keyword evidence="3" id="KW-1185">Reference proteome</keyword>
<reference evidence="2" key="2">
    <citation type="journal article" date="2023" name="IMA Fungus">
        <title>Comparative genomic study of the Penicillium genus elucidates a diverse pangenome and 15 lateral gene transfer events.</title>
        <authorList>
            <person name="Petersen C."/>
            <person name="Sorensen T."/>
            <person name="Nielsen M.R."/>
            <person name="Sondergaard T.E."/>
            <person name="Sorensen J.L."/>
            <person name="Fitzpatrick D.A."/>
            <person name="Frisvad J.C."/>
            <person name="Nielsen K.L."/>
        </authorList>
    </citation>
    <scope>NUCLEOTIDE SEQUENCE</scope>
    <source>
        <strain evidence="2">IBT 15544</strain>
    </source>
</reference>